<reference evidence="3" key="1">
    <citation type="submission" date="2020-05" db="EMBL/GenBank/DDBJ databases">
        <authorList>
            <person name="Chiriac C."/>
            <person name="Salcher M."/>
            <person name="Ghai R."/>
            <person name="Kavagutti S V."/>
        </authorList>
    </citation>
    <scope>NUCLEOTIDE SEQUENCE</scope>
</reference>
<organism evidence="3">
    <name type="scientific">freshwater metagenome</name>
    <dbReference type="NCBI Taxonomy" id="449393"/>
    <lineage>
        <taxon>unclassified sequences</taxon>
        <taxon>metagenomes</taxon>
        <taxon>ecological metagenomes</taxon>
    </lineage>
</organism>
<dbReference type="PROSITE" id="PS51257">
    <property type="entry name" value="PROKAR_LIPOPROTEIN"/>
    <property type="match status" value="1"/>
</dbReference>
<dbReference type="GO" id="GO:0016787">
    <property type="term" value="F:hydrolase activity"/>
    <property type="evidence" value="ECO:0007669"/>
    <property type="project" value="UniProtKB-KW"/>
</dbReference>
<proteinExistence type="predicted"/>
<dbReference type="InterPro" id="IPR016191">
    <property type="entry name" value="Ribonuclease/ribotoxin"/>
</dbReference>
<keyword evidence="2" id="KW-0378">Hydrolase</keyword>
<evidence type="ECO:0000313" key="3">
    <source>
        <dbReference type="EMBL" id="CAB5015278.1"/>
    </source>
</evidence>
<protein>
    <submittedName>
        <fullName evidence="3">Unannotated protein</fullName>
    </submittedName>
</protein>
<dbReference type="EMBL" id="CAFBOZ010000219">
    <property type="protein sequence ID" value="CAB5015278.1"/>
    <property type="molecule type" value="Genomic_DNA"/>
</dbReference>
<dbReference type="SUPFAM" id="SSF53933">
    <property type="entry name" value="Microbial ribonucleases"/>
    <property type="match status" value="1"/>
</dbReference>
<keyword evidence="1" id="KW-0540">Nuclease</keyword>
<dbReference type="InterPro" id="IPR000026">
    <property type="entry name" value="N1-like"/>
</dbReference>
<dbReference type="GO" id="GO:0003723">
    <property type="term" value="F:RNA binding"/>
    <property type="evidence" value="ECO:0007669"/>
    <property type="project" value="InterPro"/>
</dbReference>
<sequence>MRWSRCTWVQLLTAAVIALVALAGCGTVAPTAPTAPTATTATTTSAAVQSLPAVQLAPETASSDLPTISAAQLPPEAVTVLLMLFNGSPFPYRQDGATFQNRERILPTQPSGFYREYTVQKPGESDRGPWRIVTGADGSKFWTADHYASFEEVVSGER</sequence>
<gene>
    <name evidence="3" type="ORF">UFOPK3992_01425</name>
</gene>
<dbReference type="GO" id="GO:0004521">
    <property type="term" value="F:RNA endonuclease activity"/>
    <property type="evidence" value="ECO:0007669"/>
    <property type="project" value="InterPro"/>
</dbReference>
<evidence type="ECO:0000256" key="2">
    <source>
        <dbReference type="ARBA" id="ARBA00022801"/>
    </source>
</evidence>
<name>A0A6J7QCB9_9ZZZZ</name>
<dbReference type="Pfam" id="PF00545">
    <property type="entry name" value="Ribonuclease"/>
    <property type="match status" value="1"/>
</dbReference>
<evidence type="ECO:0000256" key="1">
    <source>
        <dbReference type="ARBA" id="ARBA00022722"/>
    </source>
</evidence>
<accession>A0A6J7QCB9</accession>
<dbReference type="Gene3D" id="3.10.450.30">
    <property type="entry name" value="Microbial ribonucleases"/>
    <property type="match status" value="1"/>
</dbReference>
<dbReference type="AlphaFoldDB" id="A0A6J7QCB9"/>